<name>A0AAD7HIA6_9AGAR</name>
<dbReference type="Gene3D" id="3.30.70.100">
    <property type="match status" value="1"/>
</dbReference>
<organism evidence="3 4">
    <name type="scientific">Mycena metata</name>
    <dbReference type="NCBI Taxonomy" id="1033252"/>
    <lineage>
        <taxon>Eukaryota</taxon>
        <taxon>Fungi</taxon>
        <taxon>Dikarya</taxon>
        <taxon>Basidiomycota</taxon>
        <taxon>Agaricomycotina</taxon>
        <taxon>Agaricomycetes</taxon>
        <taxon>Agaricomycetidae</taxon>
        <taxon>Agaricales</taxon>
        <taxon>Marasmiineae</taxon>
        <taxon>Mycenaceae</taxon>
        <taxon>Mycena</taxon>
    </lineage>
</organism>
<proteinExistence type="predicted"/>
<reference evidence="3" key="1">
    <citation type="submission" date="2023-03" db="EMBL/GenBank/DDBJ databases">
        <title>Massive genome expansion in bonnet fungi (Mycena s.s.) driven by repeated elements and novel gene families across ecological guilds.</title>
        <authorList>
            <consortium name="Lawrence Berkeley National Laboratory"/>
            <person name="Harder C.B."/>
            <person name="Miyauchi S."/>
            <person name="Viragh M."/>
            <person name="Kuo A."/>
            <person name="Thoen E."/>
            <person name="Andreopoulos B."/>
            <person name="Lu D."/>
            <person name="Skrede I."/>
            <person name="Drula E."/>
            <person name="Henrissat B."/>
            <person name="Morin E."/>
            <person name="Kohler A."/>
            <person name="Barry K."/>
            <person name="LaButti K."/>
            <person name="Morin E."/>
            <person name="Salamov A."/>
            <person name="Lipzen A."/>
            <person name="Mereny Z."/>
            <person name="Hegedus B."/>
            <person name="Baldrian P."/>
            <person name="Stursova M."/>
            <person name="Weitz H."/>
            <person name="Taylor A."/>
            <person name="Grigoriev I.V."/>
            <person name="Nagy L.G."/>
            <person name="Martin F."/>
            <person name="Kauserud H."/>
        </authorList>
    </citation>
    <scope>NUCLEOTIDE SEQUENCE</scope>
    <source>
        <strain evidence="3">CBHHK182m</strain>
    </source>
</reference>
<dbReference type="InterPro" id="IPR011008">
    <property type="entry name" value="Dimeric_a/b-barrel"/>
</dbReference>
<dbReference type="InterPro" id="IPR044662">
    <property type="entry name" value="HS1/DABB1-like"/>
</dbReference>
<gene>
    <name evidence="3" type="ORF">B0H16DRAFT_1603935</name>
</gene>
<comment type="caution">
    <text evidence="3">The sequence shown here is derived from an EMBL/GenBank/DDBJ whole genome shotgun (WGS) entry which is preliminary data.</text>
</comment>
<protein>
    <recommendedName>
        <fullName evidence="2">Stress-response A/B barrel domain-containing protein</fullName>
    </recommendedName>
</protein>
<dbReference type="PANTHER" id="PTHR33178">
    <property type="match status" value="1"/>
</dbReference>
<evidence type="ECO:0000313" key="4">
    <source>
        <dbReference type="Proteomes" id="UP001215598"/>
    </source>
</evidence>
<dbReference type="PROSITE" id="PS51502">
    <property type="entry name" value="S_R_A_B_BARREL"/>
    <property type="match status" value="1"/>
</dbReference>
<accession>A0AAD7HIA6</accession>
<sequence>MSGITHIVMFAFEPLATPEEVQGVCDRLLALKDKCLDPQTNKPYLKAVSGGKNNSPEGLNGDFTHAFVIEFANEEDREYYLKKDPQHLGFVKGIAGIVSKAQVIDFVPGVFKF</sequence>
<evidence type="ECO:0000313" key="3">
    <source>
        <dbReference type="EMBL" id="KAJ7720801.1"/>
    </source>
</evidence>
<dbReference type="InterPro" id="IPR013097">
    <property type="entry name" value="Dabb"/>
</dbReference>
<keyword evidence="4" id="KW-1185">Reference proteome</keyword>
<dbReference type="Proteomes" id="UP001215598">
    <property type="component" value="Unassembled WGS sequence"/>
</dbReference>
<dbReference type="SUPFAM" id="SSF54909">
    <property type="entry name" value="Dimeric alpha+beta barrel"/>
    <property type="match status" value="1"/>
</dbReference>
<dbReference type="Pfam" id="PF07876">
    <property type="entry name" value="Dabb"/>
    <property type="match status" value="1"/>
</dbReference>
<dbReference type="AlphaFoldDB" id="A0AAD7HIA6"/>
<dbReference type="PANTHER" id="PTHR33178:SF10">
    <property type="entry name" value="STRESS-RESPONSE A_B BARREL DOMAIN-CONTAINING PROTEIN"/>
    <property type="match status" value="1"/>
</dbReference>
<evidence type="ECO:0000256" key="1">
    <source>
        <dbReference type="ARBA" id="ARBA00011738"/>
    </source>
</evidence>
<dbReference type="SMART" id="SM00886">
    <property type="entry name" value="Dabb"/>
    <property type="match status" value="1"/>
</dbReference>
<feature type="domain" description="Stress-response A/B barrel" evidence="2">
    <location>
        <begin position="4"/>
        <end position="106"/>
    </location>
</feature>
<dbReference type="EMBL" id="JARKIB010000236">
    <property type="protein sequence ID" value="KAJ7720801.1"/>
    <property type="molecule type" value="Genomic_DNA"/>
</dbReference>
<evidence type="ECO:0000259" key="2">
    <source>
        <dbReference type="PROSITE" id="PS51502"/>
    </source>
</evidence>
<comment type="subunit">
    <text evidence="1">Homodimer.</text>
</comment>